<evidence type="ECO:0000313" key="2">
    <source>
        <dbReference type="Proteomes" id="UP000054248"/>
    </source>
</evidence>
<dbReference type="PANTHER" id="PTHR28066">
    <property type="entry name" value="37S RIBOSOMAL PROTEIN MRP10, MITOCHONDRIAL"/>
    <property type="match status" value="1"/>
</dbReference>
<protein>
    <recommendedName>
        <fullName evidence="3">37S ribosomal protein mrp10, mitochondrial</fullName>
    </recommendedName>
</protein>
<dbReference type="PANTHER" id="PTHR28066:SF1">
    <property type="entry name" value="SMALL RIBOSOMAL SUBUNIT PROTEIN MS37"/>
    <property type="match status" value="1"/>
</dbReference>
<dbReference type="OrthoDB" id="2210at2759"/>
<evidence type="ECO:0000313" key="1">
    <source>
        <dbReference type="EMBL" id="KIO27467.1"/>
    </source>
</evidence>
<dbReference type="HOGENOM" id="CLU_162186_1_0_1"/>
<dbReference type="AlphaFoldDB" id="A0A0C3M198"/>
<organism evidence="1 2">
    <name type="scientific">Tulasnella calospora MUT 4182</name>
    <dbReference type="NCBI Taxonomy" id="1051891"/>
    <lineage>
        <taxon>Eukaryota</taxon>
        <taxon>Fungi</taxon>
        <taxon>Dikarya</taxon>
        <taxon>Basidiomycota</taxon>
        <taxon>Agaricomycotina</taxon>
        <taxon>Agaricomycetes</taxon>
        <taxon>Cantharellales</taxon>
        <taxon>Tulasnellaceae</taxon>
        <taxon>Tulasnella</taxon>
    </lineage>
</organism>
<dbReference type="Proteomes" id="UP000054248">
    <property type="component" value="Unassembled WGS sequence"/>
</dbReference>
<reference evidence="1 2" key="1">
    <citation type="submission" date="2014-04" db="EMBL/GenBank/DDBJ databases">
        <authorList>
            <consortium name="DOE Joint Genome Institute"/>
            <person name="Kuo A."/>
            <person name="Girlanda M."/>
            <person name="Perotto S."/>
            <person name="Kohler A."/>
            <person name="Nagy L.G."/>
            <person name="Floudas D."/>
            <person name="Copeland A."/>
            <person name="Barry K.W."/>
            <person name="Cichocki N."/>
            <person name="Veneault-Fourrey C."/>
            <person name="LaButti K."/>
            <person name="Lindquist E.A."/>
            <person name="Lipzen A."/>
            <person name="Lundell T."/>
            <person name="Morin E."/>
            <person name="Murat C."/>
            <person name="Sun H."/>
            <person name="Tunlid A."/>
            <person name="Henrissat B."/>
            <person name="Grigoriev I.V."/>
            <person name="Hibbett D.S."/>
            <person name="Martin F."/>
            <person name="Nordberg H.P."/>
            <person name="Cantor M.N."/>
            <person name="Hua S.X."/>
        </authorList>
    </citation>
    <scope>NUCLEOTIDE SEQUENCE [LARGE SCALE GENOMIC DNA]</scope>
    <source>
        <strain evidence="1 2">MUT 4182</strain>
    </source>
</reference>
<dbReference type="GO" id="GO:0003735">
    <property type="term" value="F:structural constituent of ribosome"/>
    <property type="evidence" value="ECO:0007669"/>
    <property type="project" value="InterPro"/>
</dbReference>
<dbReference type="InterPro" id="IPR017264">
    <property type="entry name" value="Ribosomal_mS37_fun"/>
</dbReference>
<evidence type="ECO:0008006" key="3">
    <source>
        <dbReference type="Google" id="ProtNLM"/>
    </source>
</evidence>
<keyword evidence="2" id="KW-1185">Reference proteome</keyword>
<accession>A0A0C3M198</accession>
<dbReference type="EMBL" id="KN823008">
    <property type="protein sequence ID" value="KIO27467.1"/>
    <property type="molecule type" value="Genomic_DNA"/>
</dbReference>
<sequence>MPKLIKLKVKPRKADVINPCVPELTAMLGCWAVSHDLKNTGECAQAAKNLAECMKTSSGSRKVAKSTINYHLARLGKGLMR</sequence>
<gene>
    <name evidence="1" type="ORF">M407DRAFT_73119</name>
</gene>
<dbReference type="GO" id="GO:0005763">
    <property type="term" value="C:mitochondrial small ribosomal subunit"/>
    <property type="evidence" value="ECO:0007669"/>
    <property type="project" value="TreeGrafter"/>
</dbReference>
<reference evidence="2" key="2">
    <citation type="submission" date="2015-01" db="EMBL/GenBank/DDBJ databases">
        <title>Evolutionary Origins and Diversification of the Mycorrhizal Mutualists.</title>
        <authorList>
            <consortium name="DOE Joint Genome Institute"/>
            <consortium name="Mycorrhizal Genomics Consortium"/>
            <person name="Kohler A."/>
            <person name="Kuo A."/>
            <person name="Nagy L.G."/>
            <person name="Floudas D."/>
            <person name="Copeland A."/>
            <person name="Barry K.W."/>
            <person name="Cichocki N."/>
            <person name="Veneault-Fourrey C."/>
            <person name="LaButti K."/>
            <person name="Lindquist E.A."/>
            <person name="Lipzen A."/>
            <person name="Lundell T."/>
            <person name="Morin E."/>
            <person name="Murat C."/>
            <person name="Riley R."/>
            <person name="Ohm R."/>
            <person name="Sun H."/>
            <person name="Tunlid A."/>
            <person name="Henrissat B."/>
            <person name="Grigoriev I.V."/>
            <person name="Hibbett D.S."/>
            <person name="Martin F."/>
        </authorList>
    </citation>
    <scope>NUCLEOTIDE SEQUENCE [LARGE SCALE GENOMIC DNA]</scope>
    <source>
        <strain evidence="2">MUT 4182</strain>
    </source>
</reference>
<dbReference type="STRING" id="1051891.A0A0C3M198"/>
<dbReference type="GO" id="GO:0032543">
    <property type="term" value="P:mitochondrial translation"/>
    <property type="evidence" value="ECO:0007669"/>
    <property type="project" value="InterPro"/>
</dbReference>
<proteinExistence type="predicted"/>
<name>A0A0C3M198_9AGAM</name>